<evidence type="ECO:0000256" key="1">
    <source>
        <dbReference type="SAM" id="Phobius"/>
    </source>
</evidence>
<dbReference type="RefSeq" id="WP_132515676.1">
    <property type="nucleotide sequence ID" value="NZ_SMKP01000145.1"/>
</dbReference>
<dbReference type="OrthoDB" id="3538129at2"/>
<protein>
    <submittedName>
        <fullName evidence="2">Uncharacterized protein</fullName>
    </submittedName>
</protein>
<sequence>MDASATGVNTLKEATPRFEGWSLAPLAGVPIVGLMFVNRFNTITDTWKDSAGILSEVLHTDSGKVSRAAENYAAAARAGTVK</sequence>
<accession>A0A4R4W790</accession>
<name>A0A4R4W790_9ACTN</name>
<comment type="caution">
    <text evidence="2">The sequence shown here is derived from an EMBL/GenBank/DDBJ whole genome shotgun (WGS) entry which is preliminary data.</text>
</comment>
<organism evidence="2 3">
    <name type="scientific">Nonomuraea diastatica</name>
    <dbReference type="NCBI Taxonomy" id="1848329"/>
    <lineage>
        <taxon>Bacteria</taxon>
        <taxon>Bacillati</taxon>
        <taxon>Actinomycetota</taxon>
        <taxon>Actinomycetes</taxon>
        <taxon>Streptosporangiales</taxon>
        <taxon>Streptosporangiaceae</taxon>
        <taxon>Nonomuraea</taxon>
    </lineage>
</organism>
<gene>
    <name evidence="2" type="ORF">E1294_37235</name>
</gene>
<keyword evidence="1" id="KW-1133">Transmembrane helix</keyword>
<feature type="transmembrane region" description="Helical" evidence="1">
    <location>
        <begin position="20"/>
        <end position="38"/>
    </location>
</feature>
<reference evidence="2 3" key="1">
    <citation type="submission" date="2019-03" db="EMBL/GenBank/DDBJ databases">
        <title>Draft genome sequences of novel Actinobacteria.</title>
        <authorList>
            <person name="Sahin N."/>
            <person name="Ay H."/>
            <person name="Saygin H."/>
        </authorList>
    </citation>
    <scope>NUCLEOTIDE SEQUENCE [LARGE SCALE GENOMIC DNA]</scope>
    <source>
        <strain evidence="2 3">KC712</strain>
    </source>
</reference>
<keyword evidence="3" id="KW-1185">Reference proteome</keyword>
<proteinExistence type="predicted"/>
<keyword evidence="1" id="KW-0472">Membrane</keyword>
<dbReference type="Proteomes" id="UP000294543">
    <property type="component" value="Unassembled WGS sequence"/>
</dbReference>
<dbReference type="EMBL" id="SMKP01000145">
    <property type="protein sequence ID" value="TDD14539.1"/>
    <property type="molecule type" value="Genomic_DNA"/>
</dbReference>
<dbReference type="AlphaFoldDB" id="A0A4R4W790"/>
<evidence type="ECO:0000313" key="2">
    <source>
        <dbReference type="EMBL" id="TDD14539.1"/>
    </source>
</evidence>
<keyword evidence="1" id="KW-0812">Transmembrane</keyword>
<evidence type="ECO:0000313" key="3">
    <source>
        <dbReference type="Proteomes" id="UP000294543"/>
    </source>
</evidence>